<evidence type="ECO:0000256" key="7">
    <source>
        <dbReference type="ARBA" id="ARBA00023049"/>
    </source>
</evidence>
<comment type="cofactor">
    <cofactor evidence="8">
        <name>Zn(2+)</name>
        <dbReference type="ChEBI" id="CHEBI:29105"/>
    </cofactor>
    <text evidence="8">Binds 1 zinc ion per subunit.</text>
</comment>
<comment type="similarity">
    <text evidence="8">Belongs to the peptidase M48 family. BepA subfamily.</text>
</comment>
<feature type="binding site" evidence="8">
    <location>
        <position position="132"/>
    </location>
    <ligand>
        <name>Zn(2+)</name>
        <dbReference type="ChEBI" id="CHEBI:29105"/>
        <note>catalytic</note>
    </ligand>
</feature>
<dbReference type="Pfam" id="PF01435">
    <property type="entry name" value="Peptidase_M48"/>
    <property type="match status" value="1"/>
</dbReference>
<protein>
    <recommendedName>
        <fullName evidence="8">Putative beta-barrel assembly-enhancing protease</fullName>
        <ecNumber evidence="8">3.4.-.-</ecNumber>
    </recommendedName>
</protein>
<keyword evidence="11" id="KW-1185">Reference proteome</keyword>
<dbReference type="Gene3D" id="1.25.40.10">
    <property type="entry name" value="Tetratricopeptide repeat domain"/>
    <property type="match status" value="1"/>
</dbReference>
<evidence type="ECO:0000256" key="8">
    <source>
        <dbReference type="HAMAP-Rule" id="MF_00997"/>
    </source>
</evidence>
<dbReference type="InterPro" id="IPR001915">
    <property type="entry name" value="Peptidase_M48"/>
</dbReference>
<feature type="domain" description="Peptidase M48" evidence="9">
    <location>
        <begin position="67"/>
        <end position="248"/>
    </location>
</feature>
<dbReference type="GO" id="GO:0042597">
    <property type="term" value="C:periplasmic space"/>
    <property type="evidence" value="ECO:0007669"/>
    <property type="project" value="UniProtKB-SubCell"/>
</dbReference>
<feature type="active site" evidence="8">
    <location>
        <position position="129"/>
    </location>
</feature>
<dbReference type="SUPFAM" id="SSF48452">
    <property type="entry name" value="TPR-like"/>
    <property type="match status" value="1"/>
</dbReference>
<evidence type="ECO:0000256" key="3">
    <source>
        <dbReference type="ARBA" id="ARBA00022729"/>
    </source>
</evidence>
<evidence type="ECO:0000256" key="4">
    <source>
        <dbReference type="ARBA" id="ARBA00022764"/>
    </source>
</evidence>
<dbReference type="InterPro" id="IPR030873">
    <property type="entry name" value="Protease_BepA"/>
</dbReference>
<dbReference type="GO" id="GO:0008270">
    <property type="term" value="F:zinc ion binding"/>
    <property type="evidence" value="ECO:0007669"/>
    <property type="project" value="UniProtKB-UniRule"/>
</dbReference>
<dbReference type="KEGG" id="ncu:F0U83_07105"/>
<feature type="binding site" evidence="8">
    <location>
        <position position="193"/>
    </location>
    <ligand>
        <name>Zn(2+)</name>
        <dbReference type="ChEBI" id="CHEBI:29105"/>
        <note>catalytic</note>
    </ligand>
</feature>
<evidence type="ECO:0000259" key="9">
    <source>
        <dbReference type="Pfam" id="PF01435"/>
    </source>
</evidence>
<organism evidence="10 11">
    <name type="scientific">Neptunomonas concharum</name>
    <dbReference type="NCBI Taxonomy" id="1031538"/>
    <lineage>
        <taxon>Bacteria</taxon>
        <taxon>Pseudomonadati</taxon>
        <taxon>Pseudomonadota</taxon>
        <taxon>Gammaproteobacteria</taxon>
        <taxon>Oceanospirillales</taxon>
        <taxon>Oceanospirillaceae</taxon>
        <taxon>Neptunomonas</taxon>
    </lineage>
</organism>
<evidence type="ECO:0000313" key="11">
    <source>
        <dbReference type="Proteomes" id="UP000324760"/>
    </source>
</evidence>
<feature type="active site" description="Proton donor" evidence="8">
    <location>
        <position position="197"/>
    </location>
</feature>
<dbReference type="RefSeq" id="WP_138988386.1">
    <property type="nucleotide sequence ID" value="NZ_CP043869.1"/>
</dbReference>
<keyword evidence="6 8" id="KW-0862">Zinc</keyword>
<dbReference type="EC" id="3.4.-.-" evidence="8"/>
<evidence type="ECO:0000256" key="5">
    <source>
        <dbReference type="ARBA" id="ARBA00022801"/>
    </source>
</evidence>
<evidence type="ECO:0000256" key="1">
    <source>
        <dbReference type="ARBA" id="ARBA00022670"/>
    </source>
</evidence>
<comment type="subcellular location">
    <subcellularLocation>
        <location evidence="8">Periplasm</location>
    </subcellularLocation>
</comment>
<comment type="function">
    <text evidence="8">Functions as both a chaperone and a metalloprotease. Maintains the integrity of the outer membrane by promoting either the assembly or the elimination of outer membrane proteins, depending on their folding state.</text>
</comment>
<dbReference type="InterPro" id="IPR011990">
    <property type="entry name" value="TPR-like_helical_dom_sf"/>
</dbReference>
<feature type="binding site" evidence="8">
    <location>
        <position position="128"/>
    </location>
    <ligand>
        <name>Zn(2+)</name>
        <dbReference type="ChEBI" id="CHEBI:29105"/>
        <note>catalytic</note>
    </ligand>
</feature>
<sequence length="477" mass="53173" precursor="true">MTFKPVIFAALLLGTAHYTSANDNLPILGDSTSSIISLDKEYKIGQAWARSLRGNAPLLNDPITYSYLYDLVWQLAAYSQLQDRRLDLVILDNPTLNAFAVPGGVVGIHGGLLLSAEQEDELASVITHEFAHLSQRHFASQLEQARRNRPLSLATILGSILILAADSSAGTAALTTSIAAQQASRLAFSRQNEQEADRIGMQNLVEAGIDPNAMPRMFARMQRSLRFEGAKPPEFLLTHPVTESRIADSLNRAAQLPTPPKRRNALDFTIIRIRMAVHFTKNPQDAFNYYQNASNNNADAKNLYGLALAAIRLNKFSAAQSALEKLPTDWKNHRFVRLTLVENTLSNEQWQNAIGELTHLNSLYPGDFAVYKLLAKAFMGAKQPEKATKVLEQLIEDHPNDVDAWYLLSEALGQAGKRLAVHEARTEYFLLTGQVDRALQQILFANREPNLSESDRARLSQLESDAKRIREEMKMDL</sequence>
<dbReference type="Gene3D" id="3.30.2010.10">
    <property type="entry name" value="Metalloproteases ('zincins'), catalytic domain"/>
    <property type="match status" value="1"/>
</dbReference>
<evidence type="ECO:0000256" key="6">
    <source>
        <dbReference type="ARBA" id="ARBA00022833"/>
    </source>
</evidence>
<dbReference type="Proteomes" id="UP000324760">
    <property type="component" value="Chromosome"/>
</dbReference>
<feature type="signal peptide" evidence="8">
    <location>
        <begin position="1"/>
        <end position="21"/>
    </location>
</feature>
<dbReference type="HAMAP" id="MF_00997">
    <property type="entry name" value="Protease_BepA"/>
    <property type="match status" value="1"/>
</dbReference>
<keyword evidence="1 8" id="KW-0645">Protease</keyword>
<dbReference type="PANTHER" id="PTHR22726">
    <property type="entry name" value="METALLOENDOPEPTIDASE OMA1"/>
    <property type="match status" value="1"/>
</dbReference>
<keyword evidence="4 8" id="KW-0574">Periplasm</keyword>
<dbReference type="GO" id="GO:0016020">
    <property type="term" value="C:membrane"/>
    <property type="evidence" value="ECO:0007669"/>
    <property type="project" value="InterPro"/>
</dbReference>
<name>A0A5P1RA14_9GAMM</name>
<dbReference type="AlphaFoldDB" id="A0A5P1RA14"/>
<dbReference type="PANTHER" id="PTHR22726:SF1">
    <property type="entry name" value="METALLOENDOPEPTIDASE OMA1, MITOCHONDRIAL"/>
    <property type="match status" value="1"/>
</dbReference>
<dbReference type="GO" id="GO:0051603">
    <property type="term" value="P:proteolysis involved in protein catabolic process"/>
    <property type="evidence" value="ECO:0007669"/>
    <property type="project" value="TreeGrafter"/>
</dbReference>
<dbReference type="InterPro" id="IPR051156">
    <property type="entry name" value="Mito/Outer_Membr_Metalloprot"/>
</dbReference>
<evidence type="ECO:0000313" key="10">
    <source>
        <dbReference type="EMBL" id="QEQ96494.1"/>
    </source>
</evidence>
<dbReference type="Pfam" id="PF14559">
    <property type="entry name" value="TPR_19"/>
    <property type="match status" value="1"/>
</dbReference>
<keyword evidence="2 8" id="KW-0479">Metal-binding</keyword>
<evidence type="ECO:0000256" key="2">
    <source>
        <dbReference type="ARBA" id="ARBA00022723"/>
    </source>
</evidence>
<proteinExistence type="inferred from homology"/>
<reference evidence="10 11" key="1">
    <citation type="journal article" date="2019" name="Biochem. Eng. J.">
        <title>Metabolic engineering of the marine bacteria Neptunomonas concharum for the production of acetoin and meso-2,3-butanediol from acetate.</title>
        <authorList>
            <person name="Li W."/>
            <person name="Pu N."/>
            <person name="Liu C.-X."/>
            <person name="Yuan Q.-P."/>
            <person name="Li Z.-J."/>
        </authorList>
    </citation>
    <scope>NUCLEOTIDE SEQUENCE [LARGE SCALE GENOMIC DNA]</scope>
    <source>
        <strain evidence="10 11">JCM17730</strain>
    </source>
</reference>
<dbReference type="CDD" id="cd07324">
    <property type="entry name" value="M48C_Oma1-like"/>
    <property type="match status" value="1"/>
</dbReference>
<feature type="chain" id="PRO_5029054223" description="Putative beta-barrel assembly-enhancing protease" evidence="8">
    <location>
        <begin position="22"/>
        <end position="477"/>
    </location>
</feature>
<dbReference type="GO" id="GO:0004222">
    <property type="term" value="F:metalloendopeptidase activity"/>
    <property type="evidence" value="ECO:0007669"/>
    <property type="project" value="InterPro"/>
</dbReference>
<keyword evidence="7 8" id="KW-0482">Metalloprotease</keyword>
<dbReference type="EMBL" id="CP043869">
    <property type="protein sequence ID" value="QEQ96494.1"/>
    <property type="molecule type" value="Genomic_DNA"/>
</dbReference>
<gene>
    <name evidence="10" type="ORF">F0U83_07105</name>
</gene>
<keyword evidence="3 8" id="KW-0732">Signal</keyword>
<keyword evidence="5 8" id="KW-0378">Hydrolase</keyword>
<dbReference type="OrthoDB" id="9810445at2"/>
<accession>A0A5P1RA14</accession>